<dbReference type="STRING" id="42253.NITMOv2_2932"/>
<organism evidence="2 3">
    <name type="scientific">Nitrospira moscoviensis</name>
    <dbReference type="NCBI Taxonomy" id="42253"/>
    <lineage>
        <taxon>Bacteria</taxon>
        <taxon>Pseudomonadati</taxon>
        <taxon>Nitrospirota</taxon>
        <taxon>Nitrospiria</taxon>
        <taxon>Nitrospirales</taxon>
        <taxon>Nitrospiraceae</taxon>
        <taxon>Nitrospira</taxon>
    </lineage>
</organism>
<dbReference type="OrthoDB" id="122711at2"/>
<dbReference type="AlphaFoldDB" id="A0A0K2GFF8"/>
<dbReference type="InterPro" id="IPR010093">
    <property type="entry name" value="SinI_DNA-bd"/>
</dbReference>
<dbReference type="RefSeq" id="WP_053380366.1">
    <property type="nucleotide sequence ID" value="NZ_CP011801.1"/>
</dbReference>
<dbReference type="InterPro" id="IPR009061">
    <property type="entry name" value="DNA-bd_dom_put_sf"/>
</dbReference>
<dbReference type="EMBL" id="CP011801">
    <property type="protein sequence ID" value="ALA59337.1"/>
    <property type="molecule type" value="Genomic_DNA"/>
</dbReference>
<gene>
    <name evidence="2" type="ORF">NITMOv2_2932</name>
</gene>
<dbReference type="SUPFAM" id="SSF46955">
    <property type="entry name" value="Putative DNA-binding domain"/>
    <property type="match status" value="1"/>
</dbReference>
<dbReference type="NCBIfam" id="TIGR01764">
    <property type="entry name" value="excise"/>
    <property type="match status" value="1"/>
</dbReference>
<evidence type="ECO:0000259" key="1">
    <source>
        <dbReference type="Pfam" id="PF12728"/>
    </source>
</evidence>
<dbReference type="Pfam" id="PF12728">
    <property type="entry name" value="HTH_17"/>
    <property type="match status" value="1"/>
</dbReference>
<protein>
    <recommendedName>
        <fullName evidence="1">Helix-turn-helix domain-containing protein</fullName>
    </recommendedName>
</protein>
<feature type="domain" description="Helix-turn-helix" evidence="1">
    <location>
        <begin position="27"/>
        <end position="76"/>
    </location>
</feature>
<dbReference type="GO" id="GO:0003677">
    <property type="term" value="F:DNA binding"/>
    <property type="evidence" value="ECO:0007669"/>
    <property type="project" value="InterPro"/>
</dbReference>
<dbReference type="Proteomes" id="UP000069205">
    <property type="component" value="Chromosome"/>
</dbReference>
<dbReference type="InterPro" id="IPR041657">
    <property type="entry name" value="HTH_17"/>
</dbReference>
<evidence type="ECO:0000313" key="3">
    <source>
        <dbReference type="Proteomes" id="UP000069205"/>
    </source>
</evidence>
<accession>A0A0K2GFF8</accession>
<dbReference type="PATRIC" id="fig|42253.5.peg.2902"/>
<dbReference type="KEGG" id="nmv:NITMOv2_2932"/>
<proteinExistence type="predicted"/>
<reference evidence="2 3" key="1">
    <citation type="journal article" date="2015" name="Proc. Natl. Acad. Sci. U.S.A.">
        <title>Expanded metabolic versatility of ubiquitous nitrite-oxidizing bacteria from the genus Nitrospira.</title>
        <authorList>
            <person name="Koch H."/>
            <person name="Lucker S."/>
            <person name="Albertsen M."/>
            <person name="Kitzinger K."/>
            <person name="Herbold C."/>
            <person name="Spieck E."/>
            <person name="Nielsen P.H."/>
            <person name="Wagner M."/>
            <person name="Daims H."/>
        </authorList>
    </citation>
    <scope>NUCLEOTIDE SEQUENCE [LARGE SCALE GENOMIC DNA]</scope>
    <source>
        <strain evidence="2 3">NSP M-1</strain>
    </source>
</reference>
<name>A0A0K2GFF8_NITMO</name>
<evidence type="ECO:0000313" key="2">
    <source>
        <dbReference type="EMBL" id="ALA59337.1"/>
    </source>
</evidence>
<keyword evidence="3" id="KW-1185">Reference proteome</keyword>
<sequence>MSTVGTDRASQIRAATGTRSLPITRRLFTIREVAEYTGLSVHTLYTMTSQRRIPFVKTGRLVKFDLKAIDAWIERHSVRPLS</sequence>